<organism evidence="1">
    <name type="scientific">Arundo donax</name>
    <name type="common">Giant reed</name>
    <name type="synonym">Donax arundinaceus</name>
    <dbReference type="NCBI Taxonomy" id="35708"/>
    <lineage>
        <taxon>Eukaryota</taxon>
        <taxon>Viridiplantae</taxon>
        <taxon>Streptophyta</taxon>
        <taxon>Embryophyta</taxon>
        <taxon>Tracheophyta</taxon>
        <taxon>Spermatophyta</taxon>
        <taxon>Magnoliopsida</taxon>
        <taxon>Liliopsida</taxon>
        <taxon>Poales</taxon>
        <taxon>Poaceae</taxon>
        <taxon>PACMAD clade</taxon>
        <taxon>Arundinoideae</taxon>
        <taxon>Arundineae</taxon>
        <taxon>Arundo</taxon>
    </lineage>
</organism>
<name>A0A0A9E8A2_ARUDO</name>
<dbReference type="AlphaFoldDB" id="A0A0A9E8A2"/>
<reference evidence="1" key="2">
    <citation type="journal article" date="2015" name="Data Brief">
        <title>Shoot transcriptome of the giant reed, Arundo donax.</title>
        <authorList>
            <person name="Barrero R.A."/>
            <person name="Guerrero F.D."/>
            <person name="Moolhuijzen P."/>
            <person name="Goolsby J.A."/>
            <person name="Tidwell J."/>
            <person name="Bellgard S.E."/>
            <person name="Bellgard M.I."/>
        </authorList>
    </citation>
    <scope>NUCLEOTIDE SEQUENCE</scope>
    <source>
        <tissue evidence="1">Shoot tissue taken approximately 20 cm above the soil surface</tissue>
    </source>
</reference>
<sequence length="114" mass="12389">MYFFIPEESISLLPWKNHSQDPLCWHDSPPGSPLLEGFDLGEGFLSSSHHIDVSSSSQISITTGCFFTEVFCPFSSSTACSHSFVFISSGSASLSTARVFTICATFVLEPELSP</sequence>
<dbReference type="EMBL" id="GBRH01205698">
    <property type="protein sequence ID" value="JAD92197.1"/>
    <property type="molecule type" value="Transcribed_RNA"/>
</dbReference>
<proteinExistence type="predicted"/>
<accession>A0A0A9E8A2</accession>
<evidence type="ECO:0000313" key="1">
    <source>
        <dbReference type="EMBL" id="JAD92197.1"/>
    </source>
</evidence>
<protein>
    <submittedName>
        <fullName evidence="1">Pco088261</fullName>
    </submittedName>
</protein>
<reference evidence="1" key="1">
    <citation type="submission" date="2014-09" db="EMBL/GenBank/DDBJ databases">
        <authorList>
            <person name="Magalhaes I.L.F."/>
            <person name="Oliveira U."/>
            <person name="Santos F.R."/>
            <person name="Vidigal T.H.D.A."/>
            <person name="Brescovit A.D."/>
            <person name="Santos A.J."/>
        </authorList>
    </citation>
    <scope>NUCLEOTIDE SEQUENCE</scope>
    <source>
        <tissue evidence="1">Shoot tissue taken approximately 20 cm above the soil surface</tissue>
    </source>
</reference>